<feature type="compositionally biased region" description="Basic residues" evidence="1">
    <location>
        <begin position="302"/>
        <end position="312"/>
    </location>
</feature>
<feature type="transmembrane region" description="Helical" evidence="2">
    <location>
        <begin position="225"/>
        <end position="246"/>
    </location>
</feature>
<keyword evidence="4" id="KW-1185">Reference proteome</keyword>
<feature type="transmembrane region" description="Helical" evidence="2">
    <location>
        <begin position="29"/>
        <end position="51"/>
    </location>
</feature>
<feature type="compositionally biased region" description="Basic and acidic residues" evidence="1">
    <location>
        <begin position="397"/>
        <end position="415"/>
    </location>
</feature>
<sequence length="415" mass="46418">MAGTLEWPLMIARAAEEAPAHFTPAEVPLAGRVASMVMSLITLCVLSVCITRRVQRIKEWLSLPLAAWLIIIIYIDSFLFVFVTALFKDIGLNDNPTICDGAILLCLICYMTTKIVIYLFLVEKAYIVRGCHQSRLKDKLFLFNCFFMMLPYTIVVILNFVWRISYINNGGTCIIGMEKRAMLPLIIFDVAVNVYLTALFLVPLRQLYSYKSNSNTMLHTMALRTFIGSCATLTSSVANLTVLMVLKGEPGWICLMLCNADILFSVLILHWVTSGDRTGQTTGRSYSREGANPSNPDGTRARSSHNRSRGGKNRSDIGTETMLSRHYQEAAAAGGDWPTNIKADINASCASVERHSDEHIAMNRIMVTHERTMVIREERIESGDDDVSETTAGTHTYQREGSTDGIVDREPDRRH</sequence>
<feature type="transmembrane region" description="Helical" evidence="2">
    <location>
        <begin position="63"/>
        <end position="87"/>
    </location>
</feature>
<feature type="region of interest" description="Disordered" evidence="1">
    <location>
        <begin position="378"/>
        <end position="415"/>
    </location>
</feature>
<reference evidence="3" key="1">
    <citation type="submission" date="2020-04" db="EMBL/GenBank/DDBJ databases">
        <title>Genome Assembly and Annotation of Botryosphaeria dothidea sdau 11-99, a Latent Pathogen of Apple Fruit Ring Rot in China.</title>
        <authorList>
            <person name="Yu C."/>
            <person name="Diao Y."/>
            <person name="Lu Q."/>
            <person name="Zhao J."/>
            <person name="Cui S."/>
            <person name="Peng C."/>
            <person name="He B."/>
            <person name="Liu H."/>
        </authorList>
    </citation>
    <scope>NUCLEOTIDE SEQUENCE [LARGE SCALE GENOMIC DNA]</scope>
    <source>
        <strain evidence="3">Sdau11-99</strain>
    </source>
</reference>
<dbReference type="OrthoDB" id="3210850at2759"/>
<feature type="transmembrane region" description="Helical" evidence="2">
    <location>
        <begin position="141"/>
        <end position="162"/>
    </location>
</feature>
<comment type="caution">
    <text evidence="3">The sequence shown here is derived from an EMBL/GenBank/DDBJ whole genome shotgun (WGS) entry which is preliminary data.</text>
</comment>
<gene>
    <name evidence="3" type="ORF">GTA08_BOTSDO13014</name>
</gene>
<protein>
    <recommendedName>
        <fullName evidence="5">Ring finger domain protein</fullName>
    </recommendedName>
</protein>
<dbReference type="PANTHER" id="PTHR38848:SF3">
    <property type="entry name" value="G-PROTEIN COUPLED RECEPTORS FAMILY 3 PROFILE DOMAIN-CONTAINING PROTEIN"/>
    <property type="match status" value="1"/>
</dbReference>
<feature type="transmembrane region" description="Helical" evidence="2">
    <location>
        <begin position="182"/>
        <end position="204"/>
    </location>
</feature>
<evidence type="ECO:0008006" key="5">
    <source>
        <dbReference type="Google" id="ProtNLM"/>
    </source>
</evidence>
<keyword evidence="2" id="KW-0812">Transmembrane</keyword>
<dbReference type="PANTHER" id="PTHR38848">
    <property type="entry name" value="G-PROTEIN COUPLED RECEPTORS FAMILY 3 PROFILE DOMAIN-CONTAINING PROTEIN"/>
    <property type="match status" value="1"/>
</dbReference>
<dbReference type="EMBL" id="WWBZ02000009">
    <property type="protein sequence ID" value="KAF4311643.1"/>
    <property type="molecule type" value="Genomic_DNA"/>
</dbReference>
<evidence type="ECO:0000313" key="4">
    <source>
        <dbReference type="Proteomes" id="UP000572817"/>
    </source>
</evidence>
<name>A0A8H4J689_9PEZI</name>
<organism evidence="3 4">
    <name type="scientific">Botryosphaeria dothidea</name>
    <dbReference type="NCBI Taxonomy" id="55169"/>
    <lineage>
        <taxon>Eukaryota</taxon>
        <taxon>Fungi</taxon>
        <taxon>Dikarya</taxon>
        <taxon>Ascomycota</taxon>
        <taxon>Pezizomycotina</taxon>
        <taxon>Dothideomycetes</taxon>
        <taxon>Dothideomycetes incertae sedis</taxon>
        <taxon>Botryosphaeriales</taxon>
        <taxon>Botryosphaeriaceae</taxon>
        <taxon>Botryosphaeria</taxon>
    </lineage>
</organism>
<evidence type="ECO:0000256" key="2">
    <source>
        <dbReference type="SAM" id="Phobius"/>
    </source>
</evidence>
<proteinExistence type="predicted"/>
<feature type="transmembrane region" description="Helical" evidence="2">
    <location>
        <begin position="102"/>
        <end position="121"/>
    </location>
</feature>
<keyword evidence="2" id="KW-1133">Transmembrane helix</keyword>
<dbReference type="AlphaFoldDB" id="A0A8H4J689"/>
<accession>A0A8H4J689</accession>
<feature type="transmembrane region" description="Helical" evidence="2">
    <location>
        <begin position="252"/>
        <end position="272"/>
    </location>
</feature>
<feature type="region of interest" description="Disordered" evidence="1">
    <location>
        <begin position="277"/>
        <end position="319"/>
    </location>
</feature>
<keyword evidence="2" id="KW-0472">Membrane</keyword>
<dbReference type="Proteomes" id="UP000572817">
    <property type="component" value="Unassembled WGS sequence"/>
</dbReference>
<evidence type="ECO:0000313" key="3">
    <source>
        <dbReference type="EMBL" id="KAF4311643.1"/>
    </source>
</evidence>
<evidence type="ECO:0000256" key="1">
    <source>
        <dbReference type="SAM" id="MobiDB-lite"/>
    </source>
</evidence>